<proteinExistence type="predicted"/>
<dbReference type="Proteomes" id="UP000035265">
    <property type="component" value="Unassembled WGS sequence"/>
</dbReference>
<accession>A0A0H2KRM9</accession>
<dbReference type="PANTHER" id="PTHR47506">
    <property type="entry name" value="TRANSCRIPTIONAL REGULATORY PROTEIN"/>
    <property type="match status" value="1"/>
</dbReference>
<evidence type="ECO:0000256" key="3">
    <source>
        <dbReference type="ARBA" id="ARBA00023163"/>
    </source>
</evidence>
<feature type="DNA-binding region" description="H-T-H motif" evidence="4">
    <location>
        <begin position="25"/>
        <end position="44"/>
    </location>
</feature>
<evidence type="ECO:0000256" key="1">
    <source>
        <dbReference type="ARBA" id="ARBA00023015"/>
    </source>
</evidence>
<dbReference type="PROSITE" id="PS50977">
    <property type="entry name" value="HTH_TETR_2"/>
    <property type="match status" value="1"/>
</dbReference>
<evidence type="ECO:0000313" key="7">
    <source>
        <dbReference type="Proteomes" id="UP000035265"/>
    </source>
</evidence>
<dbReference type="SUPFAM" id="SSF46689">
    <property type="entry name" value="Homeodomain-like"/>
    <property type="match status" value="1"/>
</dbReference>
<dbReference type="InterPro" id="IPR036271">
    <property type="entry name" value="Tet_transcr_reg_TetR-rel_C_sf"/>
</dbReference>
<dbReference type="SUPFAM" id="SSF48498">
    <property type="entry name" value="Tetracyclin repressor-like, C-terminal domain"/>
    <property type="match status" value="1"/>
</dbReference>
<reference evidence="6 7" key="1">
    <citation type="submission" date="2014-05" db="EMBL/GenBank/DDBJ databases">
        <title>Cellulosimicrobium funkei U11 genome.</title>
        <authorList>
            <person name="Hu C."/>
            <person name="Gong Y."/>
            <person name="Wan W."/>
            <person name="Jiang M."/>
        </authorList>
    </citation>
    <scope>NUCLEOTIDE SEQUENCE [LARGE SCALE GENOMIC DNA]</scope>
    <source>
        <strain evidence="6 7">U11</strain>
    </source>
</reference>
<name>A0A0H2KRM9_9MICO</name>
<dbReference type="PATRIC" id="fig|264251.5.peg.838"/>
<feature type="domain" description="HTH tetR-type" evidence="5">
    <location>
        <begin position="2"/>
        <end position="62"/>
    </location>
</feature>
<evidence type="ECO:0000256" key="4">
    <source>
        <dbReference type="PROSITE-ProRule" id="PRU00335"/>
    </source>
</evidence>
<dbReference type="Gene3D" id="1.10.357.10">
    <property type="entry name" value="Tetracycline Repressor, domain 2"/>
    <property type="match status" value="1"/>
</dbReference>
<gene>
    <name evidence="6" type="ORF">FB00_04085</name>
</gene>
<evidence type="ECO:0000259" key="5">
    <source>
        <dbReference type="PROSITE" id="PS50977"/>
    </source>
</evidence>
<keyword evidence="3" id="KW-0804">Transcription</keyword>
<keyword evidence="2 4" id="KW-0238">DNA-binding</keyword>
<evidence type="ECO:0000256" key="2">
    <source>
        <dbReference type="ARBA" id="ARBA00023125"/>
    </source>
</evidence>
<sequence>MSTTRASIVLSSERVFDRRGFAATGMDQLTQEAGVSSRTLYKHLGSKDGLVAAVLSARAERFFAAFDVRGVDALFSTLAAWTVSEGARGCLFLRALAETGGDVPGVVTAVADYRDRLVALVRRAVVDDLDREDELLAEQVLVLFEGAVSAASYRGGDALVAARAAATALVRLAG</sequence>
<dbReference type="STRING" id="264251.FB00_04085"/>
<dbReference type="AlphaFoldDB" id="A0A0H2KRM9"/>
<evidence type="ECO:0000313" key="6">
    <source>
        <dbReference type="EMBL" id="KLN36185.1"/>
    </source>
</evidence>
<keyword evidence="7" id="KW-1185">Reference proteome</keyword>
<dbReference type="GO" id="GO:0003677">
    <property type="term" value="F:DNA binding"/>
    <property type="evidence" value="ECO:0007669"/>
    <property type="project" value="UniProtKB-UniRule"/>
</dbReference>
<dbReference type="InterPro" id="IPR001647">
    <property type="entry name" value="HTH_TetR"/>
</dbReference>
<organism evidence="6 7">
    <name type="scientific">Cellulosimicrobium funkei</name>
    <dbReference type="NCBI Taxonomy" id="264251"/>
    <lineage>
        <taxon>Bacteria</taxon>
        <taxon>Bacillati</taxon>
        <taxon>Actinomycetota</taxon>
        <taxon>Actinomycetes</taxon>
        <taxon>Micrococcales</taxon>
        <taxon>Promicromonosporaceae</taxon>
        <taxon>Cellulosimicrobium</taxon>
    </lineage>
</organism>
<protein>
    <submittedName>
        <fullName evidence="6">TetR family transcriptional regulator</fullName>
    </submittedName>
</protein>
<dbReference type="Pfam" id="PF00440">
    <property type="entry name" value="TetR_N"/>
    <property type="match status" value="1"/>
</dbReference>
<dbReference type="RefSeq" id="WP_047231509.1">
    <property type="nucleotide sequence ID" value="NZ_JNBQ01000002.1"/>
</dbReference>
<dbReference type="InterPro" id="IPR009057">
    <property type="entry name" value="Homeodomain-like_sf"/>
</dbReference>
<dbReference type="EMBL" id="JNBQ01000002">
    <property type="protein sequence ID" value="KLN36185.1"/>
    <property type="molecule type" value="Genomic_DNA"/>
</dbReference>
<dbReference type="PANTHER" id="PTHR47506:SF6">
    <property type="entry name" value="HTH-TYPE TRANSCRIPTIONAL REPRESSOR NEMR"/>
    <property type="match status" value="1"/>
</dbReference>
<comment type="caution">
    <text evidence="6">The sequence shown here is derived from an EMBL/GenBank/DDBJ whole genome shotgun (WGS) entry which is preliminary data.</text>
</comment>
<dbReference type="PRINTS" id="PR00455">
    <property type="entry name" value="HTHTETR"/>
</dbReference>
<keyword evidence="1" id="KW-0805">Transcription regulation</keyword>